<dbReference type="Proteomes" id="UP000067698">
    <property type="component" value="Chromosome"/>
</dbReference>
<dbReference type="Gene3D" id="3.90.550.10">
    <property type="entry name" value="Spore Coat Polysaccharide Biosynthesis Protein SpsA, Chain A"/>
    <property type="match status" value="1"/>
</dbReference>
<reference evidence="5" key="2">
    <citation type="submission" date="2016-01" db="EMBL/GenBank/DDBJ databases">
        <title>Six Aerococcus type strain genome sequencing and assembly using PacBio and Illumina Hiseq.</title>
        <authorList>
            <person name="Carkaci D."/>
            <person name="Dargis R."/>
            <person name="Nielsen X.C."/>
            <person name="Skovgaard O."/>
            <person name="Fuursted K."/>
            <person name="Christensen J.J."/>
        </authorList>
    </citation>
    <scope>NUCLEOTIDE SEQUENCE [LARGE SCALE GENOMIC DNA]</scope>
    <source>
        <strain evidence="5">CCUG28094</strain>
    </source>
</reference>
<accession>A0AAC8WZR9</accession>
<dbReference type="PANTHER" id="PTHR22916:SF51">
    <property type="entry name" value="GLYCOSYLTRANSFERASE EPSH-RELATED"/>
    <property type="match status" value="1"/>
</dbReference>
<dbReference type="CDD" id="cd00761">
    <property type="entry name" value="Glyco_tranf_GTA_type"/>
    <property type="match status" value="1"/>
</dbReference>
<sequence length="317" mass="37071">MNNPLVSIVMPVYNVENYLEEALDSIFLQTYKNIELIAVNDGSTDNSKEILERFIQNNPLQRYKIINQSNKGLSGARNTGIKNITGKYTYFFDSDDKITPNSIQELVEFAEKNNTDIVRFNAISFYDNDYSNTSKELPVYDEPNLQTGKVYKRDEYVSVLDRIHSPVWLYFYKSELIKDNKLTFYYGILHEDELFTPVAMFYAKRIGYLGSPFFHRRYRTGSIMTLQTKEQSKKHLLGYMTVVKELHKFEVENKLDLAFKKYFERIYKRIGTSIFGAKDLKIRENLKLIELGVNPFRAINKKIRARGNLNKKGISND</sequence>
<keyword evidence="2" id="KW-0808">Transferase</keyword>
<dbReference type="InterPro" id="IPR001173">
    <property type="entry name" value="Glyco_trans_2-like"/>
</dbReference>
<protein>
    <recommendedName>
        <fullName evidence="3">Glycosyltransferase 2-like domain-containing protein</fullName>
    </recommendedName>
</protein>
<dbReference type="InterPro" id="IPR029044">
    <property type="entry name" value="Nucleotide-diphossugar_trans"/>
</dbReference>
<dbReference type="RefSeq" id="WP_051218285.1">
    <property type="nucleotide sequence ID" value="NZ_CP014162.1"/>
</dbReference>
<dbReference type="SUPFAM" id="SSF53448">
    <property type="entry name" value="Nucleotide-diphospho-sugar transferases"/>
    <property type="match status" value="1"/>
</dbReference>
<evidence type="ECO:0000313" key="4">
    <source>
        <dbReference type="EMBL" id="AMB97019.1"/>
    </source>
</evidence>
<dbReference type="PANTHER" id="PTHR22916">
    <property type="entry name" value="GLYCOSYLTRANSFERASE"/>
    <property type="match status" value="1"/>
</dbReference>
<name>A0AAC8WZR9_9LACT</name>
<dbReference type="GeneID" id="92866255"/>
<dbReference type="Pfam" id="PF00535">
    <property type="entry name" value="Glycos_transf_2"/>
    <property type="match status" value="1"/>
</dbReference>
<proteinExistence type="predicted"/>
<dbReference type="AlphaFoldDB" id="A0AAC8WZR9"/>
<dbReference type="GO" id="GO:0016757">
    <property type="term" value="F:glycosyltransferase activity"/>
    <property type="evidence" value="ECO:0007669"/>
    <property type="project" value="UniProtKB-KW"/>
</dbReference>
<evidence type="ECO:0000256" key="1">
    <source>
        <dbReference type="ARBA" id="ARBA00022676"/>
    </source>
</evidence>
<feature type="domain" description="Glycosyltransferase 2-like" evidence="3">
    <location>
        <begin position="7"/>
        <end position="144"/>
    </location>
</feature>
<evidence type="ECO:0000256" key="2">
    <source>
        <dbReference type="ARBA" id="ARBA00022679"/>
    </source>
</evidence>
<dbReference type="EMBL" id="CP014162">
    <property type="protein sequence ID" value="AMB97019.1"/>
    <property type="molecule type" value="Genomic_DNA"/>
</dbReference>
<reference evidence="4 5" key="1">
    <citation type="journal article" date="2016" name="Genome Announc.">
        <title>Complete Genome Sequences of Aerococcus christensenii CCUG 28831T, Aerococcus sanguinicola CCUG 43001T, Aerococcus urinae CCUG 36881T, Aerococcus urinaeequi CCUG 28094T, Aerococcus urinaehominis CCUG 42038 BT, and Aerococcus viridans CCUG 4311T.</title>
        <authorList>
            <person name="Carkaci D."/>
            <person name="Dargis R."/>
            <person name="Nielsen X.C."/>
            <person name="Skovgaard O."/>
            <person name="Fuursted K."/>
            <person name="Christensen J.J."/>
        </authorList>
    </citation>
    <scope>NUCLEOTIDE SEQUENCE [LARGE SCALE GENOMIC DNA]</scope>
    <source>
        <strain evidence="4 5">CCUG28094</strain>
    </source>
</reference>
<keyword evidence="1" id="KW-0328">Glycosyltransferase</keyword>
<evidence type="ECO:0000313" key="5">
    <source>
        <dbReference type="Proteomes" id="UP000067698"/>
    </source>
</evidence>
<organism evidence="4 5">
    <name type="scientific">Aerococcus urinaeequi</name>
    <dbReference type="NCBI Taxonomy" id="51665"/>
    <lineage>
        <taxon>Bacteria</taxon>
        <taxon>Bacillati</taxon>
        <taxon>Bacillota</taxon>
        <taxon>Bacilli</taxon>
        <taxon>Lactobacillales</taxon>
        <taxon>Aerococcaceae</taxon>
        <taxon>Aerococcus</taxon>
    </lineage>
</organism>
<gene>
    <name evidence="4" type="ORF">AWM74_01675</name>
</gene>
<evidence type="ECO:0000259" key="3">
    <source>
        <dbReference type="Pfam" id="PF00535"/>
    </source>
</evidence>